<evidence type="ECO:0000256" key="1">
    <source>
        <dbReference type="ARBA" id="ARBA00007626"/>
    </source>
</evidence>
<dbReference type="InterPro" id="IPR002885">
    <property type="entry name" value="PPR_rpt"/>
</dbReference>
<accession>A0ABD1X0W3</accession>
<organism evidence="4 5">
    <name type="scientific">Forsythia ovata</name>
    <dbReference type="NCBI Taxonomy" id="205694"/>
    <lineage>
        <taxon>Eukaryota</taxon>
        <taxon>Viridiplantae</taxon>
        <taxon>Streptophyta</taxon>
        <taxon>Embryophyta</taxon>
        <taxon>Tracheophyta</taxon>
        <taxon>Spermatophyta</taxon>
        <taxon>Magnoliopsida</taxon>
        <taxon>eudicotyledons</taxon>
        <taxon>Gunneridae</taxon>
        <taxon>Pentapetalae</taxon>
        <taxon>asterids</taxon>
        <taxon>lamiids</taxon>
        <taxon>Lamiales</taxon>
        <taxon>Oleaceae</taxon>
        <taxon>Forsythieae</taxon>
        <taxon>Forsythia</taxon>
    </lineage>
</organism>
<proteinExistence type="inferred from homology"/>
<dbReference type="EMBL" id="JBFOLJ010000001">
    <property type="protein sequence ID" value="KAL2555529.1"/>
    <property type="molecule type" value="Genomic_DNA"/>
</dbReference>
<name>A0ABD1X0W3_9LAMI</name>
<dbReference type="PANTHER" id="PTHR47938:SF35">
    <property type="entry name" value="PENTATRICOPEPTIDE REPEAT-CONTAINING PROTEIN 4, MITOCHONDRIAL-RELATED"/>
    <property type="match status" value="1"/>
</dbReference>
<comment type="similarity">
    <text evidence="1">Belongs to the PPR family. P subfamily.</text>
</comment>
<dbReference type="NCBIfam" id="TIGR00756">
    <property type="entry name" value="PPR"/>
    <property type="match status" value="1"/>
</dbReference>
<keyword evidence="5" id="KW-1185">Reference proteome</keyword>
<dbReference type="Proteomes" id="UP001604277">
    <property type="component" value="Unassembled WGS sequence"/>
</dbReference>
<gene>
    <name evidence="4" type="ORF">Fot_00268</name>
</gene>
<evidence type="ECO:0000313" key="5">
    <source>
        <dbReference type="Proteomes" id="UP001604277"/>
    </source>
</evidence>
<keyword evidence="2" id="KW-0677">Repeat</keyword>
<dbReference type="AlphaFoldDB" id="A0ABD1X0W3"/>
<dbReference type="PROSITE" id="PS51375">
    <property type="entry name" value="PPR"/>
    <property type="match status" value="1"/>
</dbReference>
<comment type="caution">
    <text evidence="4">The sequence shown here is derived from an EMBL/GenBank/DDBJ whole genome shotgun (WGS) entry which is preliminary data.</text>
</comment>
<dbReference type="PANTHER" id="PTHR47938">
    <property type="entry name" value="RESPIRATORY COMPLEX I CHAPERONE (CIA84), PUTATIVE (AFU_ORTHOLOGUE AFUA_2G06020)-RELATED"/>
    <property type="match status" value="1"/>
</dbReference>
<evidence type="ECO:0000256" key="2">
    <source>
        <dbReference type="ARBA" id="ARBA00022737"/>
    </source>
</evidence>
<dbReference type="InterPro" id="IPR011990">
    <property type="entry name" value="TPR-like_helical_dom_sf"/>
</dbReference>
<feature type="repeat" description="PPR" evidence="3">
    <location>
        <begin position="9"/>
        <end position="43"/>
    </location>
</feature>
<dbReference type="Pfam" id="PF13041">
    <property type="entry name" value="PPR_2"/>
    <property type="match status" value="1"/>
</dbReference>
<sequence>MKARKMVPNTMHYTTLINGYCLHRKMFDDLSLFEEMKEYGLEPDLISYNVLVQQRLINFSSDYSRKSGKYDLAVKLFETVLPLDDSLCKKMCGKLITALCCAGDMKKAR</sequence>
<dbReference type="Gene3D" id="1.25.40.10">
    <property type="entry name" value="Tetratricopeptide repeat domain"/>
    <property type="match status" value="1"/>
</dbReference>
<evidence type="ECO:0000256" key="3">
    <source>
        <dbReference type="PROSITE-ProRule" id="PRU00708"/>
    </source>
</evidence>
<evidence type="ECO:0000313" key="4">
    <source>
        <dbReference type="EMBL" id="KAL2555529.1"/>
    </source>
</evidence>
<protein>
    <submittedName>
        <fullName evidence="4">Pentatricopeptide repeat-containing protein</fullName>
    </submittedName>
</protein>
<reference evidence="5" key="1">
    <citation type="submission" date="2024-07" db="EMBL/GenBank/DDBJ databases">
        <title>Two chromosome-level genome assemblies of Korean endemic species Abeliophyllum distichum and Forsythia ovata (Oleaceae).</title>
        <authorList>
            <person name="Jang H."/>
        </authorList>
    </citation>
    <scope>NUCLEOTIDE SEQUENCE [LARGE SCALE GENOMIC DNA]</scope>
</reference>